<evidence type="ECO:0000313" key="2">
    <source>
        <dbReference type="EMBL" id="KAK7471484.1"/>
    </source>
</evidence>
<comment type="caution">
    <text evidence="2">The sequence shown here is derived from an EMBL/GenBank/DDBJ whole genome shotgun (WGS) entry which is preliminary data.</text>
</comment>
<sequence length="200" mass="23536">MASEDFEAFCEGEFWNDTLLLESTWPHFTDCFMHTALIWIPVGFLWLMMPYYVISVHKYATNITFHITAVNGTRLLLMALMTQYERLKGAQSPAVPFFFWLLTSVCNIVPFYTVIIEETYEEDIVSFVLFVVSYVLQLTCLILTGFVDDGGKPTHYKLMVTGYKRDLEEKDLWMLPEREQSSVLIPRFEQLFRHVEQHYQ</sequence>
<feature type="transmembrane region" description="Helical" evidence="1">
    <location>
        <begin position="94"/>
        <end position="112"/>
    </location>
</feature>
<accession>A0ABD0JDD5</accession>
<dbReference type="Proteomes" id="UP001519460">
    <property type="component" value="Unassembled WGS sequence"/>
</dbReference>
<reference evidence="2 3" key="1">
    <citation type="journal article" date="2023" name="Sci. Data">
        <title>Genome assembly of the Korean intertidal mud-creeper Batillaria attramentaria.</title>
        <authorList>
            <person name="Patra A.K."/>
            <person name="Ho P.T."/>
            <person name="Jun S."/>
            <person name="Lee S.J."/>
            <person name="Kim Y."/>
            <person name="Won Y.J."/>
        </authorList>
    </citation>
    <scope>NUCLEOTIDE SEQUENCE [LARGE SCALE GENOMIC DNA]</scope>
    <source>
        <strain evidence="2">Wonlab-2016</strain>
    </source>
</reference>
<protein>
    <submittedName>
        <fullName evidence="2">Uncharacterized protein</fullName>
    </submittedName>
</protein>
<name>A0ABD0JDD5_9CAEN</name>
<proteinExistence type="predicted"/>
<dbReference type="EMBL" id="JACVVK020000491">
    <property type="protein sequence ID" value="KAK7471484.1"/>
    <property type="molecule type" value="Genomic_DNA"/>
</dbReference>
<feature type="transmembrane region" description="Helical" evidence="1">
    <location>
        <begin position="59"/>
        <end position="82"/>
    </location>
</feature>
<feature type="transmembrane region" description="Helical" evidence="1">
    <location>
        <begin position="124"/>
        <end position="147"/>
    </location>
</feature>
<keyword evidence="1" id="KW-0472">Membrane</keyword>
<feature type="transmembrane region" description="Helical" evidence="1">
    <location>
        <begin position="31"/>
        <end position="53"/>
    </location>
</feature>
<keyword evidence="1" id="KW-1133">Transmembrane helix</keyword>
<evidence type="ECO:0000313" key="3">
    <source>
        <dbReference type="Proteomes" id="UP001519460"/>
    </source>
</evidence>
<evidence type="ECO:0000256" key="1">
    <source>
        <dbReference type="SAM" id="Phobius"/>
    </source>
</evidence>
<dbReference type="AlphaFoldDB" id="A0ABD0JDD5"/>
<keyword evidence="3" id="KW-1185">Reference proteome</keyword>
<organism evidence="2 3">
    <name type="scientific">Batillaria attramentaria</name>
    <dbReference type="NCBI Taxonomy" id="370345"/>
    <lineage>
        <taxon>Eukaryota</taxon>
        <taxon>Metazoa</taxon>
        <taxon>Spiralia</taxon>
        <taxon>Lophotrochozoa</taxon>
        <taxon>Mollusca</taxon>
        <taxon>Gastropoda</taxon>
        <taxon>Caenogastropoda</taxon>
        <taxon>Sorbeoconcha</taxon>
        <taxon>Cerithioidea</taxon>
        <taxon>Batillariidae</taxon>
        <taxon>Batillaria</taxon>
    </lineage>
</organism>
<feature type="non-terminal residue" evidence="2">
    <location>
        <position position="200"/>
    </location>
</feature>
<gene>
    <name evidence="2" type="ORF">BaRGS_00035878</name>
</gene>
<keyword evidence="1" id="KW-0812">Transmembrane</keyword>